<gene>
    <name evidence="2" type="primary">LOC104246491</name>
</gene>
<dbReference type="RefSeq" id="XP_009800606.1">
    <property type="nucleotide sequence ID" value="XM_009802304.1"/>
</dbReference>
<protein>
    <submittedName>
        <fullName evidence="2">Uncharacterized protein LOC104246491</fullName>
    </submittedName>
</protein>
<reference evidence="1" key="1">
    <citation type="journal article" date="2013" name="Genome Biol.">
        <title>Reference genomes and transcriptomes of Nicotiana sylvestris and Nicotiana tomentosiformis.</title>
        <authorList>
            <person name="Sierro N."/>
            <person name="Battey J.N."/>
            <person name="Ouadi S."/>
            <person name="Bovet L."/>
            <person name="Goepfert S."/>
            <person name="Bakaher N."/>
            <person name="Peitsch M.C."/>
            <person name="Ivanov N.V."/>
        </authorList>
    </citation>
    <scope>NUCLEOTIDE SEQUENCE [LARGE SCALE GENOMIC DNA]</scope>
</reference>
<dbReference type="AlphaFoldDB" id="A0A1U7YF71"/>
<evidence type="ECO:0000313" key="1">
    <source>
        <dbReference type="Proteomes" id="UP000189701"/>
    </source>
</evidence>
<dbReference type="Proteomes" id="UP000189701">
    <property type="component" value="Unplaced"/>
</dbReference>
<sequence>MNSNEEALKDLDLYIYDKQGKSNMEFGRRPQFRRLCSRQRLLIEHFQSLETFEWVAFRVDARVLSNTLVLGWIVSLWDFSYVSNNFLYVKCFRCCFQTY</sequence>
<proteinExistence type="predicted"/>
<organism evidence="1 2">
    <name type="scientific">Nicotiana sylvestris</name>
    <name type="common">Wood tobacco</name>
    <name type="synonym">South American tobacco</name>
    <dbReference type="NCBI Taxonomy" id="4096"/>
    <lineage>
        <taxon>Eukaryota</taxon>
        <taxon>Viridiplantae</taxon>
        <taxon>Streptophyta</taxon>
        <taxon>Embryophyta</taxon>
        <taxon>Tracheophyta</taxon>
        <taxon>Spermatophyta</taxon>
        <taxon>Magnoliopsida</taxon>
        <taxon>eudicotyledons</taxon>
        <taxon>Gunneridae</taxon>
        <taxon>Pentapetalae</taxon>
        <taxon>asterids</taxon>
        <taxon>lamiids</taxon>
        <taxon>Solanales</taxon>
        <taxon>Solanaceae</taxon>
        <taxon>Nicotianoideae</taxon>
        <taxon>Nicotianeae</taxon>
        <taxon>Nicotiana</taxon>
    </lineage>
</organism>
<reference evidence="2" key="2">
    <citation type="submission" date="2025-08" db="UniProtKB">
        <authorList>
            <consortium name="RefSeq"/>
        </authorList>
    </citation>
    <scope>IDENTIFICATION</scope>
    <source>
        <tissue evidence="2">Leaf</tissue>
    </source>
</reference>
<name>A0A1U7YF71_NICSY</name>
<accession>A0A1U7YF71</accession>
<evidence type="ECO:0000313" key="2">
    <source>
        <dbReference type="RefSeq" id="XP_009800606.1"/>
    </source>
</evidence>
<keyword evidence="1" id="KW-1185">Reference proteome</keyword>